<organism evidence="2 3">
    <name type="scientific">Ureaplasma diversum NCTC 246</name>
    <dbReference type="NCBI Taxonomy" id="1188241"/>
    <lineage>
        <taxon>Bacteria</taxon>
        <taxon>Bacillati</taxon>
        <taxon>Mycoplasmatota</taxon>
        <taxon>Mycoplasmoidales</taxon>
        <taxon>Mycoplasmoidaceae</taxon>
        <taxon>Ureaplasma</taxon>
    </lineage>
</organism>
<evidence type="ECO:0000313" key="3">
    <source>
        <dbReference type="Proteomes" id="UP000028537"/>
    </source>
</evidence>
<proteinExistence type="inferred from homology"/>
<evidence type="ECO:0000256" key="1">
    <source>
        <dbReference type="ARBA" id="ARBA00006539"/>
    </source>
</evidence>
<dbReference type="AlphaFoldDB" id="A0A084EZ15"/>
<name>A0A084EZ15_9BACT</name>
<dbReference type="InterPro" id="IPR009620">
    <property type="entry name" value="UPF0236"/>
</dbReference>
<evidence type="ECO:0000313" key="2">
    <source>
        <dbReference type="EMBL" id="KEZ23207.1"/>
    </source>
</evidence>
<dbReference type="Pfam" id="PF06782">
    <property type="entry name" value="UPF0236"/>
    <property type="match status" value="1"/>
</dbReference>
<dbReference type="OrthoDB" id="394306at2"/>
<dbReference type="eggNOG" id="ENOG503479A">
    <property type="taxonomic scope" value="Bacteria"/>
</dbReference>
<sequence length="421" mass="49996">MLSYIFNNQNEDILSEQNIIKTVQNLLEIKRIETIKNLRTEHPEYKIEKHRIRTIHTIYGTIKTKITYLSKPIPKSNKRKTFVVYHDEFLKRNRRKQYDIEFIKSLNSFYFSHKTINQTAPKTPTTALLRYYINQENNTQLLDLNSQNEALINKQINEFKQLKNCTFKLEIDDTFLKFNNQQKRLKHKIRMLILHPIFANQNKIDYSKAMAFYVIEPTNSSNNKPIKELANQLKNTLAKCSIDPAKILINGDGATWMKTLKRELNCTLKLDKFHLIHQLKKAFSYWKGGLKCIKNLFKKFKPKGLNFNTWYSFFNDVLSNKSYSEYLKSVEIFISQLAKYNPTKEQKKVINDFFAYVENNQTSIWNASGERLESSSYTEHFIYKTVKKIHTNKQATYSLRLFKNLMIYNNQKHKIATIFLN</sequence>
<comment type="caution">
    <text evidence="2">The sequence shown here is derived from an EMBL/GenBank/DDBJ whole genome shotgun (WGS) entry which is preliminary data.</text>
</comment>
<reference evidence="2 3" key="1">
    <citation type="submission" date="2014-02" db="EMBL/GenBank/DDBJ databases">
        <title>Genome sequence of Ureaplasma diversum strain 246.</title>
        <authorList>
            <person name="Sirand-Pugnet P."/>
            <person name="Breton M."/>
            <person name="Dordet-Frisoni E."/>
            <person name="Baranowski E."/>
            <person name="Barre A."/>
            <person name="Couture C."/>
            <person name="Dupuy V."/>
            <person name="Gaurivaud P."/>
            <person name="Jacob D."/>
            <person name="Lemaitre C."/>
            <person name="Manso-Silvan L."/>
            <person name="Nikolski M."/>
            <person name="Nouvel L.-X."/>
            <person name="Poumarat F."/>
            <person name="Tardy F."/>
            <person name="Thebault P."/>
            <person name="Theil S."/>
            <person name="Citti C."/>
            <person name="Thiaucourt F."/>
            <person name="Blanchard A."/>
        </authorList>
    </citation>
    <scope>NUCLEOTIDE SEQUENCE [LARGE SCALE GENOMIC DNA]</scope>
    <source>
        <strain evidence="2 3">NCTC 246</strain>
    </source>
</reference>
<dbReference type="NCBIfam" id="NF046004">
    <property type="entry name" value="ICE_Mbov_0401"/>
    <property type="match status" value="1"/>
</dbReference>
<dbReference type="EMBL" id="JFDP01000050">
    <property type="protein sequence ID" value="KEZ23207.1"/>
    <property type="molecule type" value="Genomic_DNA"/>
</dbReference>
<comment type="similarity">
    <text evidence="1">Belongs to the UPF0236 family.</text>
</comment>
<evidence type="ECO:0008006" key="4">
    <source>
        <dbReference type="Google" id="ProtNLM"/>
    </source>
</evidence>
<keyword evidence="3" id="KW-1185">Reference proteome</keyword>
<dbReference type="RefSeq" id="WP_038102748.1">
    <property type="nucleotide sequence ID" value="NZ_JFDP01000050.1"/>
</dbReference>
<dbReference type="Proteomes" id="UP000028537">
    <property type="component" value="Unassembled WGS sequence"/>
</dbReference>
<gene>
    <name evidence="2" type="ORF">UDIV_3950</name>
</gene>
<protein>
    <recommendedName>
        <fullName evidence="4">Transposase</fullName>
    </recommendedName>
</protein>
<accession>A0A084EZ15</accession>